<comment type="subcellular location">
    <subcellularLocation>
        <location evidence="1">Nucleus</location>
    </subcellularLocation>
</comment>
<gene>
    <name evidence="5" type="ORF">AAF712_012722</name>
</gene>
<feature type="domain" description="RanBD1" evidence="4">
    <location>
        <begin position="465"/>
        <end position="538"/>
    </location>
</feature>
<dbReference type="Gene3D" id="2.30.29.30">
    <property type="entry name" value="Pleckstrin-homology domain (PH domain)/Phosphotyrosine-binding domain (PTB)"/>
    <property type="match status" value="1"/>
</dbReference>
<dbReference type="InterPro" id="IPR045255">
    <property type="entry name" value="RanBP1-like"/>
</dbReference>
<feature type="compositionally biased region" description="Basic and acidic residues" evidence="3">
    <location>
        <begin position="227"/>
        <end position="246"/>
    </location>
</feature>
<evidence type="ECO:0000256" key="3">
    <source>
        <dbReference type="SAM" id="MobiDB-lite"/>
    </source>
</evidence>
<feature type="region of interest" description="Disordered" evidence="3">
    <location>
        <begin position="290"/>
        <end position="480"/>
    </location>
</feature>
<dbReference type="PROSITE" id="PS50196">
    <property type="entry name" value="RANBD1"/>
    <property type="match status" value="1"/>
</dbReference>
<dbReference type="Pfam" id="PF00638">
    <property type="entry name" value="Ran_BP1"/>
    <property type="match status" value="1"/>
</dbReference>
<protein>
    <recommendedName>
        <fullName evidence="4">RanBD1 domain-containing protein</fullName>
    </recommendedName>
</protein>
<evidence type="ECO:0000256" key="1">
    <source>
        <dbReference type="ARBA" id="ARBA00004123"/>
    </source>
</evidence>
<feature type="compositionally biased region" description="Low complexity" evidence="3">
    <location>
        <begin position="291"/>
        <end position="350"/>
    </location>
</feature>
<dbReference type="SUPFAM" id="SSF50729">
    <property type="entry name" value="PH domain-like"/>
    <property type="match status" value="1"/>
</dbReference>
<organism evidence="5 6">
    <name type="scientific">Marasmius tenuissimus</name>
    <dbReference type="NCBI Taxonomy" id="585030"/>
    <lineage>
        <taxon>Eukaryota</taxon>
        <taxon>Fungi</taxon>
        <taxon>Dikarya</taxon>
        <taxon>Basidiomycota</taxon>
        <taxon>Agaricomycotina</taxon>
        <taxon>Agaricomycetes</taxon>
        <taxon>Agaricomycetidae</taxon>
        <taxon>Agaricales</taxon>
        <taxon>Marasmiineae</taxon>
        <taxon>Marasmiaceae</taxon>
        <taxon>Marasmius</taxon>
    </lineage>
</organism>
<dbReference type="PANTHER" id="PTHR23138:SF142">
    <property type="entry name" value="RAN-BINDING PROTEIN 3B-RELATED"/>
    <property type="match status" value="1"/>
</dbReference>
<feature type="compositionally biased region" description="Basic and acidic residues" evidence="3">
    <location>
        <begin position="32"/>
        <end position="45"/>
    </location>
</feature>
<feature type="compositionally biased region" description="Polar residues" evidence="3">
    <location>
        <begin position="404"/>
        <end position="413"/>
    </location>
</feature>
<name>A0ABR2ZHN9_9AGAR</name>
<feature type="region of interest" description="Disordered" evidence="3">
    <location>
        <begin position="1"/>
        <end position="269"/>
    </location>
</feature>
<dbReference type="InterPro" id="IPR000156">
    <property type="entry name" value="Ran_bind_dom"/>
</dbReference>
<feature type="compositionally biased region" description="Low complexity" evidence="3">
    <location>
        <begin position="253"/>
        <end position="266"/>
    </location>
</feature>
<feature type="compositionally biased region" description="Polar residues" evidence="3">
    <location>
        <begin position="94"/>
        <end position="108"/>
    </location>
</feature>
<feature type="compositionally biased region" description="Basic and acidic residues" evidence="3">
    <location>
        <begin position="428"/>
        <end position="449"/>
    </location>
</feature>
<comment type="caution">
    <text evidence="5">The sequence shown here is derived from an EMBL/GenBank/DDBJ whole genome shotgun (WGS) entry which is preliminary data.</text>
</comment>
<keyword evidence="2" id="KW-0539">Nucleus</keyword>
<keyword evidence="6" id="KW-1185">Reference proteome</keyword>
<dbReference type="SMART" id="SM00160">
    <property type="entry name" value="RanBD"/>
    <property type="match status" value="1"/>
</dbReference>
<proteinExistence type="predicted"/>
<accession>A0ABR2ZHN9</accession>
<feature type="compositionally biased region" description="Polar residues" evidence="3">
    <location>
        <begin position="51"/>
        <end position="65"/>
    </location>
</feature>
<reference evidence="5 6" key="1">
    <citation type="submission" date="2024-05" db="EMBL/GenBank/DDBJ databases">
        <title>A draft genome resource for the thread blight pathogen Marasmius tenuissimus strain MS-2.</title>
        <authorList>
            <person name="Yulfo-Soto G.E."/>
            <person name="Baruah I.K."/>
            <person name="Amoako-Attah I."/>
            <person name="Bukari Y."/>
            <person name="Meinhardt L.W."/>
            <person name="Bailey B.A."/>
            <person name="Cohen S.P."/>
        </authorList>
    </citation>
    <scope>NUCLEOTIDE SEQUENCE [LARGE SCALE GENOMIC DNA]</scope>
    <source>
        <strain evidence="5 6">MS-2</strain>
    </source>
</reference>
<evidence type="ECO:0000256" key="2">
    <source>
        <dbReference type="ARBA" id="ARBA00023242"/>
    </source>
</evidence>
<evidence type="ECO:0000313" key="6">
    <source>
        <dbReference type="Proteomes" id="UP001437256"/>
    </source>
</evidence>
<dbReference type="PANTHER" id="PTHR23138">
    <property type="entry name" value="RAN BINDING PROTEIN"/>
    <property type="match status" value="1"/>
</dbReference>
<evidence type="ECO:0000313" key="5">
    <source>
        <dbReference type="EMBL" id="KAL0060489.1"/>
    </source>
</evidence>
<sequence length="585" mass="62628">MSDSTRPRTPEAGMIRGNSPPPSPPSPDFNETEARLSRKREREVSVEPIGSSVSTSHDTETGISQEQKETRTPAKKNRIHLGPTAEEDDHGSRSRSNSPPTMLSTSPPQEMKMKVRQISQGVEDLSWRNRAQAKNEEKPDSQETSMNTEPDAQGREDNVEVQQTSDKERSPNGATPPTDDARAVPTSRRDSQSDSGEKDKGLKRKYLERGTSAGPQEGEVAGQPAEPIKRQRDDAGKDDNPRESKRLTPPPEGESVVASPSSAPSSQFGGFMAYAATSSPFASVKGQNIFASSKSSSPKPASPFSAGSSSVKSLSALSTPPGEPSTSTTPAKRSGFEAFASSASPFTTATRSKSPVLGTTGKFGRSKSPTTRVNPSSSSSAFTAYASGNHGFALPPQKRARAGSPNSSSSLERTSAAPAFGGNSAHDSGAEEEREDRRSTFGERLRAGKDDEEGSGEEDNSKMNLTEQEVSTGEEEEETIHQVRGKLFALADGSWKERGTGLLKLNVRASDGGGARLVMRKEAVYSILLNVTLFPGMRCTLAQDPRYIRFSAIEAGTTTHYNLRLANAKISKELLEEIHGNLPSA</sequence>
<dbReference type="EMBL" id="JBBXMP010000174">
    <property type="protein sequence ID" value="KAL0060489.1"/>
    <property type="molecule type" value="Genomic_DNA"/>
</dbReference>
<evidence type="ECO:0000259" key="4">
    <source>
        <dbReference type="PROSITE" id="PS50196"/>
    </source>
</evidence>
<dbReference type="InterPro" id="IPR011993">
    <property type="entry name" value="PH-like_dom_sf"/>
</dbReference>
<dbReference type="Proteomes" id="UP001437256">
    <property type="component" value="Unassembled WGS sequence"/>
</dbReference>
<feature type="compositionally biased region" description="Basic and acidic residues" evidence="3">
    <location>
        <begin position="179"/>
        <end position="208"/>
    </location>
</feature>